<dbReference type="PANTHER" id="PTHR10395">
    <property type="entry name" value="URICASE AND TRANSTHYRETIN-RELATED"/>
    <property type="match status" value="1"/>
</dbReference>
<comment type="catalytic activity">
    <reaction evidence="1 8">
        <text>5-hydroxyisourate + H2O = 5-hydroxy-2-oxo-4-ureido-2,5-dihydro-1H-imidazole-5-carboxylate + H(+)</text>
        <dbReference type="Rhea" id="RHEA:23736"/>
        <dbReference type="ChEBI" id="CHEBI:15377"/>
        <dbReference type="ChEBI" id="CHEBI:15378"/>
        <dbReference type="ChEBI" id="CHEBI:18072"/>
        <dbReference type="ChEBI" id="CHEBI:58639"/>
        <dbReference type="EC" id="3.5.2.17"/>
    </reaction>
</comment>
<dbReference type="GO" id="GO:0006144">
    <property type="term" value="P:purine nucleobase metabolic process"/>
    <property type="evidence" value="ECO:0007669"/>
    <property type="project" value="UniProtKB-KW"/>
</dbReference>
<dbReference type="InterPro" id="IPR000895">
    <property type="entry name" value="Transthyretin/HIU_hydrolase"/>
</dbReference>
<dbReference type="Pfam" id="PF00576">
    <property type="entry name" value="Transthyretin"/>
    <property type="match status" value="1"/>
</dbReference>
<dbReference type="KEGG" id="paqt:E8L99_17830"/>
<evidence type="ECO:0000256" key="2">
    <source>
        <dbReference type="ARBA" id="ARBA00002704"/>
    </source>
</evidence>
<dbReference type="SUPFAM" id="SSF49472">
    <property type="entry name" value="Transthyretin (synonym: prealbumin)"/>
    <property type="match status" value="1"/>
</dbReference>
<dbReference type="NCBIfam" id="TIGR02962">
    <property type="entry name" value="hdxy_isourate"/>
    <property type="match status" value="1"/>
</dbReference>
<dbReference type="EMBL" id="CP039865">
    <property type="protein sequence ID" value="QCK87485.1"/>
    <property type="molecule type" value="Genomic_DNA"/>
</dbReference>
<feature type="domain" description="Transthyretin/hydroxyisourate hydrolase" evidence="9">
    <location>
        <begin position="5"/>
        <end position="117"/>
    </location>
</feature>
<evidence type="ECO:0000256" key="8">
    <source>
        <dbReference type="RuleBase" id="RU361270"/>
    </source>
</evidence>
<evidence type="ECO:0000256" key="5">
    <source>
        <dbReference type="ARBA" id="ARBA00022631"/>
    </source>
</evidence>
<dbReference type="PANTHER" id="PTHR10395:SF7">
    <property type="entry name" value="5-HYDROXYISOURATE HYDROLASE"/>
    <property type="match status" value="1"/>
</dbReference>
<dbReference type="PRINTS" id="PR00189">
    <property type="entry name" value="TRNSTHYRETIN"/>
</dbReference>
<evidence type="ECO:0000256" key="7">
    <source>
        <dbReference type="PIRSR" id="PIRSR600895-51"/>
    </source>
</evidence>
<keyword evidence="5 8" id="KW-0659">Purine metabolism</keyword>
<dbReference type="InterPro" id="IPR036817">
    <property type="entry name" value="Transthyretin/HIU_hydrolase_sf"/>
</dbReference>
<sequence length="118" mass="13024">MPGHLTTHVLDVALGRPAVGIRYRLYRMDGENRTLVSEGTTNADGRVDKPLLTPATIKPGPYALQYDAAAYHRAAGMPVLDPPFLDIVELRFSVSALDQHYHIPLLLAPYSYSTYRGS</sequence>
<keyword evidence="6 8" id="KW-0378">Hydrolase</keyword>
<keyword evidence="11" id="KW-1185">Reference proteome</keyword>
<dbReference type="CDD" id="cd05822">
    <property type="entry name" value="TLP_HIUase"/>
    <property type="match status" value="1"/>
</dbReference>
<evidence type="ECO:0000256" key="6">
    <source>
        <dbReference type="ARBA" id="ARBA00022801"/>
    </source>
</evidence>
<evidence type="ECO:0000313" key="10">
    <source>
        <dbReference type="EMBL" id="QCK87485.1"/>
    </source>
</evidence>
<evidence type="ECO:0000259" key="9">
    <source>
        <dbReference type="Pfam" id="PF00576"/>
    </source>
</evidence>
<dbReference type="PROSITE" id="PS00769">
    <property type="entry name" value="TRANSTHYRETIN_2"/>
    <property type="match status" value="1"/>
</dbReference>
<protein>
    <recommendedName>
        <fullName evidence="8">5-hydroxyisourate hydrolase</fullName>
        <shortName evidence="8">HIU hydrolase</shortName>
        <shortName evidence="8">HIUHase</shortName>
        <ecNumber evidence="8">3.5.2.17</ecNumber>
    </recommendedName>
</protein>
<comment type="function">
    <text evidence="2">Catalyzes the hydrolysis of 5-hydroxyisourate (HIU) to 2-oxo-4-hydroxy-4-carboxy-5-ureidoimidazoline (OHCU).</text>
</comment>
<feature type="binding site" evidence="7">
    <location>
        <position position="115"/>
    </location>
    <ligand>
        <name>substrate</name>
    </ligand>
</feature>
<evidence type="ECO:0000313" key="11">
    <source>
        <dbReference type="Proteomes" id="UP000298588"/>
    </source>
</evidence>
<feature type="binding site" evidence="7">
    <location>
        <position position="46"/>
    </location>
    <ligand>
        <name>substrate</name>
    </ligand>
</feature>
<dbReference type="OrthoDB" id="9792386at2"/>
<gene>
    <name evidence="10" type="primary">uraH</name>
    <name evidence="10" type="ORF">E8L99_17830</name>
</gene>
<comment type="similarity">
    <text evidence="3 8">Belongs to the transthyretin family. 5-hydroxyisourate hydrolase subfamily.</text>
</comment>
<organism evidence="10 11">
    <name type="scientific">Phreatobacter aquaticus</name>
    <dbReference type="NCBI Taxonomy" id="2570229"/>
    <lineage>
        <taxon>Bacteria</taxon>
        <taxon>Pseudomonadati</taxon>
        <taxon>Pseudomonadota</taxon>
        <taxon>Alphaproteobacteria</taxon>
        <taxon>Hyphomicrobiales</taxon>
        <taxon>Phreatobacteraceae</taxon>
        <taxon>Phreatobacter</taxon>
    </lineage>
</organism>
<comment type="subunit">
    <text evidence="4 8">Homotetramer.</text>
</comment>
<dbReference type="AlphaFoldDB" id="A0A4D7QK68"/>
<dbReference type="InterPro" id="IPR023416">
    <property type="entry name" value="Transthyretin/HIU_hydrolase_d"/>
</dbReference>
<dbReference type="GO" id="GO:0033971">
    <property type="term" value="F:hydroxyisourate hydrolase activity"/>
    <property type="evidence" value="ECO:0007669"/>
    <property type="project" value="UniProtKB-EC"/>
</dbReference>
<dbReference type="Proteomes" id="UP000298588">
    <property type="component" value="Chromosome"/>
</dbReference>
<evidence type="ECO:0000256" key="4">
    <source>
        <dbReference type="ARBA" id="ARBA00011881"/>
    </source>
</evidence>
<dbReference type="RefSeq" id="WP_137100814.1">
    <property type="nucleotide sequence ID" value="NZ_CP039865.1"/>
</dbReference>
<dbReference type="InterPro" id="IPR023419">
    <property type="entry name" value="Transthyretin_CS"/>
</dbReference>
<reference evidence="10 11" key="1">
    <citation type="submission" date="2019-04" db="EMBL/GenBank/DDBJ databases">
        <title>Phreatobacter aquaticus sp. nov.</title>
        <authorList>
            <person name="Choi A."/>
            <person name="Baek K."/>
        </authorList>
    </citation>
    <scope>NUCLEOTIDE SEQUENCE [LARGE SCALE GENOMIC DNA]</scope>
    <source>
        <strain evidence="10 11">NMCR1094</strain>
    </source>
</reference>
<proteinExistence type="inferred from homology"/>
<evidence type="ECO:0000256" key="3">
    <source>
        <dbReference type="ARBA" id="ARBA00009850"/>
    </source>
</evidence>
<name>A0A4D7QK68_9HYPH</name>
<evidence type="ECO:0000256" key="1">
    <source>
        <dbReference type="ARBA" id="ARBA00001043"/>
    </source>
</evidence>
<dbReference type="EC" id="3.5.2.17" evidence="8"/>
<dbReference type="InterPro" id="IPR014306">
    <property type="entry name" value="Hydroxyisourate_hydrolase"/>
</dbReference>
<feature type="binding site" evidence="7">
    <location>
        <position position="8"/>
    </location>
    <ligand>
        <name>substrate</name>
    </ligand>
</feature>
<accession>A0A4D7QK68</accession>
<dbReference type="Gene3D" id="2.60.40.180">
    <property type="entry name" value="Transthyretin/hydroxyisourate hydrolase domain"/>
    <property type="match status" value="1"/>
</dbReference>